<feature type="transmembrane region" description="Helical" evidence="1">
    <location>
        <begin position="49"/>
        <end position="65"/>
    </location>
</feature>
<dbReference type="Proteomes" id="UP000815325">
    <property type="component" value="Unassembled WGS sequence"/>
</dbReference>
<accession>A0ABQ7GDP4</accession>
<reference evidence="2" key="1">
    <citation type="submission" date="2017-08" db="EMBL/GenBank/DDBJ databases">
        <authorList>
            <person name="Polle J.E."/>
            <person name="Barry K."/>
            <person name="Cushman J."/>
            <person name="Schmutz J."/>
            <person name="Tran D."/>
            <person name="Hathwaick L.T."/>
            <person name="Yim W.C."/>
            <person name="Jenkins J."/>
            <person name="Mckie-Krisberg Z.M."/>
            <person name="Prochnik S."/>
            <person name="Lindquist E."/>
            <person name="Dockter R.B."/>
            <person name="Adam C."/>
            <person name="Molina H."/>
            <person name="Bunkerborg J."/>
            <person name="Jin E."/>
            <person name="Buchheim M."/>
            <person name="Magnuson J."/>
        </authorList>
    </citation>
    <scope>NUCLEOTIDE SEQUENCE</scope>
    <source>
        <strain evidence="2">CCAP 19/18</strain>
    </source>
</reference>
<evidence type="ECO:0000256" key="1">
    <source>
        <dbReference type="SAM" id="Phobius"/>
    </source>
</evidence>
<sequence length="66" mass="7382">MRPHLSVSQGAFSALPLSCMMSCSTSCVKHVKGENELMWGCEDPSLDLAVIYLHISCFFWLLSFLL</sequence>
<keyword evidence="1" id="KW-1133">Transmembrane helix</keyword>
<keyword evidence="3" id="KW-1185">Reference proteome</keyword>
<name>A0ABQ7GDP4_DUNSA</name>
<keyword evidence="1" id="KW-0472">Membrane</keyword>
<gene>
    <name evidence="2" type="ORF">DUNSADRAFT_11386</name>
</gene>
<protein>
    <recommendedName>
        <fullName evidence="4">Encoded protein</fullName>
    </recommendedName>
</protein>
<evidence type="ECO:0008006" key="4">
    <source>
        <dbReference type="Google" id="ProtNLM"/>
    </source>
</evidence>
<organism evidence="2 3">
    <name type="scientific">Dunaliella salina</name>
    <name type="common">Green alga</name>
    <name type="synonym">Protococcus salinus</name>
    <dbReference type="NCBI Taxonomy" id="3046"/>
    <lineage>
        <taxon>Eukaryota</taxon>
        <taxon>Viridiplantae</taxon>
        <taxon>Chlorophyta</taxon>
        <taxon>core chlorophytes</taxon>
        <taxon>Chlorophyceae</taxon>
        <taxon>CS clade</taxon>
        <taxon>Chlamydomonadales</taxon>
        <taxon>Dunaliellaceae</taxon>
        <taxon>Dunaliella</taxon>
    </lineage>
</organism>
<proteinExistence type="predicted"/>
<comment type="caution">
    <text evidence="2">The sequence shown here is derived from an EMBL/GenBank/DDBJ whole genome shotgun (WGS) entry which is preliminary data.</text>
</comment>
<keyword evidence="1" id="KW-0812">Transmembrane</keyword>
<evidence type="ECO:0000313" key="2">
    <source>
        <dbReference type="EMBL" id="KAF5832678.1"/>
    </source>
</evidence>
<evidence type="ECO:0000313" key="3">
    <source>
        <dbReference type="Proteomes" id="UP000815325"/>
    </source>
</evidence>
<dbReference type="EMBL" id="MU069857">
    <property type="protein sequence ID" value="KAF5832678.1"/>
    <property type="molecule type" value="Genomic_DNA"/>
</dbReference>